<dbReference type="PROSITE" id="PS50977">
    <property type="entry name" value="HTH_TETR_2"/>
    <property type="match status" value="1"/>
</dbReference>
<evidence type="ECO:0000256" key="5">
    <source>
        <dbReference type="PROSITE-ProRule" id="PRU00335"/>
    </source>
</evidence>
<evidence type="ECO:0000313" key="7">
    <source>
        <dbReference type="EMBL" id="RMC35298.1"/>
    </source>
</evidence>
<dbReference type="PANTHER" id="PTHR30055:SF228">
    <property type="entry name" value="TRANSCRIPTIONAL REGULATOR-RELATED"/>
    <property type="match status" value="1"/>
</dbReference>
<dbReference type="RefSeq" id="WP_122111923.1">
    <property type="nucleotide sequence ID" value="NZ_QOKZ01000003.1"/>
</dbReference>
<reference evidence="7 8" key="1">
    <citation type="submission" date="2018-07" db="EMBL/GenBank/DDBJ databases">
        <authorList>
            <person name="Zhang Y."/>
            <person name="Wang L."/>
            <person name="Ma S."/>
        </authorList>
    </citation>
    <scope>NUCLEOTIDE SEQUENCE [LARGE SCALE GENOMIC DNA]</scope>
    <source>
        <strain evidence="7 8">4-2</strain>
    </source>
</reference>
<dbReference type="SUPFAM" id="SSF48498">
    <property type="entry name" value="Tetracyclin repressor-like, C-terminal domain"/>
    <property type="match status" value="1"/>
</dbReference>
<gene>
    <name evidence="7" type="ORF">C9E81_08600</name>
</gene>
<dbReference type="OrthoDB" id="9809265at2"/>
<name>A0A3M0MBZ1_9RHOB</name>
<dbReference type="GO" id="GO:0003700">
    <property type="term" value="F:DNA-binding transcription factor activity"/>
    <property type="evidence" value="ECO:0007669"/>
    <property type="project" value="TreeGrafter"/>
</dbReference>
<sequence>MATFQQPLFSLLTIVERMFNSIWDFHGRLAHLMQGCNVMTDHARTESSSAPRYRRQTADERREALLQAALRCIVMMGIEQCSIRAIAREADVSVGLINHHYGTKEALIAAAYRHVADDVLAQIERRVADVGGNAREKLSAFIRASFSPVNLDADLFRVWLAFWTLQSTSKEIAAVHKERYGAYRAVVEGLIAELQEREGKSRLEPRLAAIGLSGLLDGLWLEWCLEPETFSPEEGIVLSEAWVDALVAPSMG</sequence>
<proteinExistence type="predicted"/>
<dbReference type="SUPFAM" id="SSF46689">
    <property type="entry name" value="Homeodomain-like"/>
    <property type="match status" value="1"/>
</dbReference>
<dbReference type="Pfam" id="PF13977">
    <property type="entry name" value="TetR_C_6"/>
    <property type="match status" value="1"/>
</dbReference>
<evidence type="ECO:0000256" key="4">
    <source>
        <dbReference type="ARBA" id="ARBA00023163"/>
    </source>
</evidence>
<accession>A0A3M0MBZ1</accession>
<dbReference type="EMBL" id="QOKZ01000003">
    <property type="protein sequence ID" value="RMC35298.1"/>
    <property type="molecule type" value="Genomic_DNA"/>
</dbReference>
<dbReference type="InterPro" id="IPR001647">
    <property type="entry name" value="HTH_TetR"/>
</dbReference>
<evidence type="ECO:0000259" key="6">
    <source>
        <dbReference type="PROSITE" id="PS50977"/>
    </source>
</evidence>
<feature type="DNA-binding region" description="H-T-H motif" evidence="5">
    <location>
        <begin position="82"/>
        <end position="101"/>
    </location>
</feature>
<dbReference type="AlphaFoldDB" id="A0A3M0MBZ1"/>
<dbReference type="GO" id="GO:0000976">
    <property type="term" value="F:transcription cis-regulatory region binding"/>
    <property type="evidence" value="ECO:0007669"/>
    <property type="project" value="TreeGrafter"/>
</dbReference>
<dbReference type="Pfam" id="PF00440">
    <property type="entry name" value="TetR_N"/>
    <property type="match status" value="1"/>
</dbReference>
<dbReference type="InterPro" id="IPR036271">
    <property type="entry name" value="Tet_transcr_reg_TetR-rel_C_sf"/>
</dbReference>
<dbReference type="InterPro" id="IPR050109">
    <property type="entry name" value="HTH-type_TetR-like_transc_reg"/>
</dbReference>
<dbReference type="Proteomes" id="UP000273516">
    <property type="component" value="Unassembled WGS sequence"/>
</dbReference>
<evidence type="ECO:0000256" key="2">
    <source>
        <dbReference type="ARBA" id="ARBA00023015"/>
    </source>
</evidence>
<comment type="caution">
    <text evidence="7">The sequence shown here is derived from an EMBL/GenBank/DDBJ whole genome shotgun (WGS) entry which is preliminary data.</text>
</comment>
<dbReference type="InterPro" id="IPR009057">
    <property type="entry name" value="Homeodomain-like_sf"/>
</dbReference>
<organism evidence="7 8">
    <name type="scientific">Paracoccus alkanivorans</name>
    <dbReference type="NCBI Taxonomy" id="2116655"/>
    <lineage>
        <taxon>Bacteria</taxon>
        <taxon>Pseudomonadati</taxon>
        <taxon>Pseudomonadota</taxon>
        <taxon>Alphaproteobacteria</taxon>
        <taxon>Rhodobacterales</taxon>
        <taxon>Paracoccaceae</taxon>
        <taxon>Paracoccus</taxon>
    </lineage>
</organism>
<keyword evidence="3 5" id="KW-0238">DNA-binding</keyword>
<dbReference type="PANTHER" id="PTHR30055">
    <property type="entry name" value="HTH-TYPE TRANSCRIPTIONAL REGULATOR RUTR"/>
    <property type="match status" value="1"/>
</dbReference>
<evidence type="ECO:0000256" key="1">
    <source>
        <dbReference type="ARBA" id="ARBA00022491"/>
    </source>
</evidence>
<protein>
    <submittedName>
        <fullName evidence="7">TetR family transcriptional regulator</fullName>
    </submittedName>
</protein>
<dbReference type="Gene3D" id="1.10.357.10">
    <property type="entry name" value="Tetracycline Repressor, domain 2"/>
    <property type="match status" value="1"/>
</dbReference>
<evidence type="ECO:0000313" key="8">
    <source>
        <dbReference type="Proteomes" id="UP000273516"/>
    </source>
</evidence>
<evidence type="ECO:0000256" key="3">
    <source>
        <dbReference type="ARBA" id="ARBA00023125"/>
    </source>
</evidence>
<keyword evidence="1" id="KW-0678">Repressor</keyword>
<dbReference type="InterPro" id="IPR039538">
    <property type="entry name" value="BetI_C"/>
</dbReference>
<feature type="domain" description="HTH tetR-type" evidence="6">
    <location>
        <begin position="59"/>
        <end position="119"/>
    </location>
</feature>
<keyword evidence="4" id="KW-0804">Transcription</keyword>
<keyword evidence="8" id="KW-1185">Reference proteome</keyword>
<keyword evidence="2" id="KW-0805">Transcription regulation</keyword>